<protein>
    <submittedName>
        <fullName evidence="5">Carbamoylphosphate synthase large subunit</fullName>
    </submittedName>
</protein>
<dbReference type="PANTHER" id="PTHR23132:SF23">
    <property type="entry name" value="D-ALANINE--D-ALANINE LIGASE B"/>
    <property type="match status" value="1"/>
</dbReference>
<dbReference type="EMBL" id="FNTB01000001">
    <property type="protein sequence ID" value="SEC22976.1"/>
    <property type="molecule type" value="Genomic_DNA"/>
</dbReference>
<evidence type="ECO:0000313" key="6">
    <source>
        <dbReference type="Proteomes" id="UP000183038"/>
    </source>
</evidence>
<dbReference type="RefSeq" id="WP_074673387.1">
    <property type="nucleotide sequence ID" value="NZ_FNTB01000001.1"/>
</dbReference>
<dbReference type="OrthoDB" id="9803907at2"/>
<dbReference type="InterPro" id="IPR011095">
    <property type="entry name" value="Dala_Dala_lig_C"/>
</dbReference>
<dbReference type="AlphaFoldDB" id="A0A1H4QTI1"/>
<organism evidence="5 6">
    <name type="scientific">Maribacter dokdonensis</name>
    <dbReference type="NCBI Taxonomy" id="320912"/>
    <lineage>
        <taxon>Bacteria</taxon>
        <taxon>Pseudomonadati</taxon>
        <taxon>Bacteroidota</taxon>
        <taxon>Flavobacteriia</taxon>
        <taxon>Flavobacteriales</taxon>
        <taxon>Flavobacteriaceae</taxon>
        <taxon>Maribacter</taxon>
    </lineage>
</organism>
<keyword evidence="2" id="KW-0436">Ligase</keyword>
<dbReference type="PANTHER" id="PTHR23132">
    <property type="entry name" value="D-ALANINE--D-ALANINE LIGASE"/>
    <property type="match status" value="1"/>
</dbReference>
<feature type="domain" description="ATP-grasp" evidence="4">
    <location>
        <begin position="121"/>
        <end position="344"/>
    </location>
</feature>
<dbReference type="Gene3D" id="3.30.470.20">
    <property type="entry name" value="ATP-grasp fold, B domain"/>
    <property type="match status" value="1"/>
</dbReference>
<accession>A0A1H4QTI1</accession>
<dbReference type="InterPro" id="IPR011761">
    <property type="entry name" value="ATP-grasp"/>
</dbReference>
<comment type="similarity">
    <text evidence="1">Belongs to the D-alanine--D-alanine ligase family.</text>
</comment>
<gene>
    <name evidence="5" type="ORF">SAMN05192540_2672</name>
</gene>
<evidence type="ECO:0000259" key="4">
    <source>
        <dbReference type="PROSITE" id="PS50975"/>
    </source>
</evidence>
<evidence type="ECO:0000256" key="2">
    <source>
        <dbReference type="ARBA" id="ARBA00022598"/>
    </source>
</evidence>
<evidence type="ECO:0000256" key="1">
    <source>
        <dbReference type="ARBA" id="ARBA00010871"/>
    </source>
</evidence>
<dbReference type="SUPFAM" id="SSF56059">
    <property type="entry name" value="Glutathione synthetase ATP-binding domain-like"/>
    <property type="match status" value="1"/>
</dbReference>
<proteinExistence type="inferred from homology"/>
<keyword evidence="3" id="KW-0067">ATP-binding</keyword>
<dbReference type="GO" id="GO:0008716">
    <property type="term" value="F:D-alanine-D-alanine ligase activity"/>
    <property type="evidence" value="ECO:0007669"/>
    <property type="project" value="InterPro"/>
</dbReference>
<dbReference type="Pfam" id="PF07478">
    <property type="entry name" value="Dala_Dala_lig_C"/>
    <property type="match status" value="1"/>
</dbReference>
<evidence type="ECO:0000256" key="3">
    <source>
        <dbReference type="PROSITE-ProRule" id="PRU00409"/>
    </source>
</evidence>
<dbReference type="GO" id="GO:0046872">
    <property type="term" value="F:metal ion binding"/>
    <property type="evidence" value="ECO:0007669"/>
    <property type="project" value="InterPro"/>
</dbReference>
<dbReference type="Proteomes" id="UP000183038">
    <property type="component" value="Unassembled WGS sequence"/>
</dbReference>
<keyword evidence="3" id="KW-0547">Nucleotide-binding</keyword>
<evidence type="ECO:0000313" key="5">
    <source>
        <dbReference type="EMBL" id="SEC22976.1"/>
    </source>
</evidence>
<reference evidence="5 6" key="1">
    <citation type="submission" date="2016-10" db="EMBL/GenBank/DDBJ databases">
        <authorList>
            <person name="de Groot N.N."/>
        </authorList>
    </citation>
    <scope>NUCLEOTIDE SEQUENCE [LARGE SCALE GENOMIC DNA]</scope>
    <source>
        <strain evidence="5 6">MAR_2009_71</strain>
    </source>
</reference>
<dbReference type="GO" id="GO:0005524">
    <property type="term" value="F:ATP binding"/>
    <property type="evidence" value="ECO:0007669"/>
    <property type="project" value="UniProtKB-UniRule"/>
</dbReference>
<name>A0A1H4QTI1_9FLAO</name>
<dbReference type="PROSITE" id="PS50975">
    <property type="entry name" value="ATP_GRASP"/>
    <property type="match status" value="1"/>
</dbReference>
<dbReference type="Gene3D" id="3.30.1490.20">
    <property type="entry name" value="ATP-grasp fold, A domain"/>
    <property type="match status" value="1"/>
</dbReference>
<dbReference type="InterPro" id="IPR013815">
    <property type="entry name" value="ATP_grasp_subdomain_1"/>
</dbReference>
<sequence length="354" mass="40356">MDKIAILYQAQLPPIKEGIQKPMKPGGYADSGADIAFALLKNQYHVITPVEHPNENIDKDWVFPDTEDGIKNALNKGAKIFWLNTVLYNHHNIEKFYNENLYIVGQTPSLVDTFDDKMYTNYILATNNIPIPKNQLITNEDYNNLSLDLKFPLVLKPIRGRGSHGVTKINNHKDLLDKLHAMFSNNTFGTAVYIEEFLIGKEITITVMPKGNYMVNGKELFYDRPWCLPAVERYNHDNGIAPYNGTVAVMENSKVLSDAELQSNEILEVYEHCVKSAEIIDIKAPIRIDCRSNSTGKYYLFDLNMKPNMTGPSRSHRNNQDSLSLLSARKIGWNYIDLLSNILNQKWNTLSIDK</sequence>